<evidence type="ECO:0000256" key="1">
    <source>
        <dbReference type="SAM" id="MobiDB-lite"/>
    </source>
</evidence>
<feature type="compositionally biased region" description="Polar residues" evidence="1">
    <location>
        <begin position="95"/>
        <end position="109"/>
    </location>
</feature>
<feature type="region of interest" description="Disordered" evidence="1">
    <location>
        <begin position="8"/>
        <end position="49"/>
    </location>
</feature>
<reference evidence="3 4" key="1">
    <citation type="journal article" date="2017" name="Gigascience">
        <title>Draft genome of the honey bee ectoparasitic mite, Tropilaelaps mercedesae, is shaped by the parasitic life history.</title>
        <authorList>
            <person name="Dong X."/>
            <person name="Armstrong S.D."/>
            <person name="Xia D."/>
            <person name="Makepeace B.L."/>
            <person name="Darby A.C."/>
            <person name="Kadowaki T."/>
        </authorList>
    </citation>
    <scope>NUCLEOTIDE SEQUENCE [LARGE SCALE GENOMIC DNA]</scope>
    <source>
        <strain evidence="3">Wuxi-XJTLU</strain>
    </source>
</reference>
<feature type="compositionally biased region" description="Basic and acidic residues" evidence="1">
    <location>
        <begin position="333"/>
        <end position="343"/>
    </location>
</feature>
<dbReference type="OrthoDB" id="10530617at2759"/>
<evidence type="ECO:0000313" key="4">
    <source>
        <dbReference type="Proteomes" id="UP000192247"/>
    </source>
</evidence>
<keyword evidence="4" id="KW-1185">Reference proteome</keyword>
<evidence type="ECO:0000313" key="3">
    <source>
        <dbReference type="EMBL" id="OQR78835.1"/>
    </source>
</evidence>
<organism evidence="3 4">
    <name type="scientific">Tropilaelaps mercedesae</name>
    <dbReference type="NCBI Taxonomy" id="418985"/>
    <lineage>
        <taxon>Eukaryota</taxon>
        <taxon>Metazoa</taxon>
        <taxon>Ecdysozoa</taxon>
        <taxon>Arthropoda</taxon>
        <taxon>Chelicerata</taxon>
        <taxon>Arachnida</taxon>
        <taxon>Acari</taxon>
        <taxon>Parasitiformes</taxon>
        <taxon>Mesostigmata</taxon>
        <taxon>Gamasina</taxon>
        <taxon>Dermanyssoidea</taxon>
        <taxon>Laelapidae</taxon>
        <taxon>Tropilaelaps</taxon>
    </lineage>
</organism>
<sequence>MPVWALMVGHPWEEEESAQRRTHPKGDPLPTWQRESTQERAAPTEEGWKRAPLSFAPGRKVGWWLLQVGTIPSIPATYLPTQPPPALLTPKSRAPPNSQLNTTSGLTPQQLPPHLDPRPVLIPILSAIIFFPIIAFIIICALRYRAMRLRRKEHRKRLRGGIRGGRGMHVPIPALGERSSYFSQNSSSGETASRQPIGVPSSNRHSSQMSRTTSSLQVPTTSSYQGTHRTSRSTSLSIFEPSFMEDSSDEDKDNEKDGVFEEEPPEYMNDSHEHEHQQQQQIHYQQGGSGGREREYSHTSRISSSSTLLPTAATAGNFSLLTGGGHSAPNSHSHWEHHNKENSPDVSVCPHMT</sequence>
<feature type="compositionally biased region" description="Low complexity" evidence="1">
    <location>
        <begin position="299"/>
        <end position="315"/>
    </location>
</feature>
<dbReference type="InParanoid" id="A0A1V9XZB9"/>
<keyword evidence="2" id="KW-1133">Transmembrane helix</keyword>
<feature type="compositionally biased region" description="Basic and acidic residues" evidence="1">
    <location>
        <begin position="36"/>
        <end position="49"/>
    </location>
</feature>
<accession>A0A1V9XZB9</accession>
<dbReference type="EMBL" id="MNPL01001761">
    <property type="protein sequence ID" value="OQR78835.1"/>
    <property type="molecule type" value="Genomic_DNA"/>
</dbReference>
<feature type="transmembrane region" description="Helical" evidence="2">
    <location>
        <begin position="120"/>
        <end position="142"/>
    </location>
</feature>
<feature type="region of interest" description="Disordered" evidence="1">
    <location>
        <begin position="160"/>
        <end position="353"/>
    </location>
</feature>
<dbReference type="AlphaFoldDB" id="A0A1V9XZB9"/>
<protein>
    <submittedName>
        <fullName evidence="3">Uncharacterized protein</fullName>
    </submittedName>
</protein>
<keyword evidence="2" id="KW-0472">Membrane</keyword>
<feature type="compositionally biased region" description="Polar residues" evidence="1">
    <location>
        <begin position="180"/>
        <end position="237"/>
    </location>
</feature>
<dbReference type="Proteomes" id="UP000192247">
    <property type="component" value="Unassembled WGS sequence"/>
</dbReference>
<evidence type="ECO:0000256" key="2">
    <source>
        <dbReference type="SAM" id="Phobius"/>
    </source>
</evidence>
<name>A0A1V9XZB9_9ACAR</name>
<keyword evidence="2" id="KW-0812">Transmembrane</keyword>
<feature type="region of interest" description="Disordered" evidence="1">
    <location>
        <begin position="82"/>
        <end position="112"/>
    </location>
</feature>
<gene>
    <name evidence="3" type="ORF">BIW11_06146</name>
</gene>
<comment type="caution">
    <text evidence="3">The sequence shown here is derived from an EMBL/GenBank/DDBJ whole genome shotgun (WGS) entry which is preliminary data.</text>
</comment>
<proteinExistence type="predicted"/>